<organism evidence="2 3">
    <name type="scientific">Amblyomma americanum</name>
    <name type="common">Lone star tick</name>
    <dbReference type="NCBI Taxonomy" id="6943"/>
    <lineage>
        <taxon>Eukaryota</taxon>
        <taxon>Metazoa</taxon>
        <taxon>Ecdysozoa</taxon>
        <taxon>Arthropoda</taxon>
        <taxon>Chelicerata</taxon>
        <taxon>Arachnida</taxon>
        <taxon>Acari</taxon>
        <taxon>Parasitiformes</taxon>
        <taxon>Ixodida</taxon>
        <taxon>Ixodoidea</taxon>
        <taxon>Ixodidae</taxon>
        <taxon>Amblyomminae</taxon>
        <taxon>Amblyomma</taxon>
    </lineage>
</organism>
<accession>A0AAQ4DJQ2</accession>
<name>A0AAQ4DJQ2_AMBAM</name>
<dbReference type="InterPro" id="IPR002919">
    <property type="entry name" value="TIL_dom"/>
</dbReference>
<protein>
    <recommendedName>
        <fullName evidence="1">TIL domain-containing protein</fullName>
    </recommendedName>
</protein>
<dbReference type="Gene3D" id="2.10.25.10">
    <property type="entry name" value="Laminin"/>
    <property type="match status" value="1"/>
</dbReference>
<dbReference type="SUPFAM" id="SSF57567">
    <property type="entry name" value="Serine protease inhibitors"/>
    <property type="match status" value="1"/>
</dbReference>
<dbReference type="CDD" id="cd19941">
    <property type="entry name" value="TIL"/>
    <property type="match status" value="1"/>
</dbReference>
<comment type="caution">
    <text evidence="2">The sequence shown here is derived from an EMBL/GenBank/DDBJ whole genome shotgun (WGS) entry which is preliminary data.</text>
</comment>
<dbReference type="EMBL" id="JARKHS020029868">
    <property type="protein sequence ID" value="KAK8762692.1"/>
    <property type="molecule type" value="Genomic_DNA"/>
</dbReference>
<dbReference type="InterPro" id="IPR036084">
    <property type="entry name" value="Ser_inhib-like_sf"/>
</dbReference>
<dbReference type="Pfam" id="PF01826">
    <property type="entry name" value="TIL"/>
    <property type="match status" value="1"/>
</dbReference>
<gene>
    <name evidence="2" type="ORF">V5799_026042</name>
</gene>
<reference evidence="2 3" key="1">
    <citation type="journal article" date="2023" name="Arcadia Sci">
        <title>De novo assembly of a long-read Amblyomma americanum tick genome.</title>
        <authorList>
            <person name="Chou S."/>
            <person name="Poskanzer K.E."/>
            <person name="Rollins M."/>
            <person name="Thuy-Boun P.S."/>
        </authorList>
    </citation>
    <scope>NUCLEOTIDE SEQUENCE [LARGE SCALE GENOMIC DNA]</scope>
    <source>
        <strain evidence="2">F_SG_1</strain>
        <tissue evidence="2">Salivary glands</tissue>
    </source>
</reference>
<evidence type="ECO:0000313" key="3">
    <source>
        <dbReference type="Proteomes" id="UP001321473"/>
    </source>
</evidence>
<dbReference type="AlphaFoldDB" id="A0AAQ4DJQ2"/>
<evidence type="ECO:0000259" key="1">
    <source>
        <dbReference type="Pfam" id="PF01826"/>
    </source>
</evidence>
<proteinExistence type="predicted"/>
<sequence length="147" mass="16442">MLLTSLETWNKNAVPGKCSRFARAAVVARTTATPARARDPAQLTARLDASAPAATTGPLLWGSWCPLVIIAFFGSDTLLASERVNVLSRCPYREVWRRCDSSNCGELKCHRPQPRSCKHDCKTGCFCGREFYRRRDGKCVYWHDCGD</sequence>
<evidence type="ECO:0000313" key="2">
    <source>
        <dbReference type="EMBL" id="KAK8762692.1"/>
    </source>
</evidence>
<keyword evidence="3" id="KW-1185">Reference proteome</keyword>
<feature type="domain" description="TIL" evidence="1">
    <location>
        <begin position="90"/>
        <end position="145"/>
    </location>
</feature>
<dbReference type="Proteomes" id="UP001321473">
    <property type="component" value="Unassembled WGS sequence"/>
</dbReference>